<feature type="compositionally biased region" description="Basic and acidic residues" evidence="1">
    <location>
        <begin position="62"/>
        <end position="92"/>
    </location>
</feature>
<keyword evidence="2" id="KW-1133">Transmembrane helix</keyword>
<dbReference type="eggNOG" id="ENOG502RAX3">
    <property type="taxonomic scope" value="Eukaryota"/>
</dbReference>
<feature type="region of interest" description="Disordered" evidence="1">
    <location>
        <begin position="443"/>
        <end position="469"/>
    </location>
</feature>
<dbReference type="HOGENOM" id="CLU_009807_0_0_1"/>
<feature type="compositionally biased region" description="Basic and acidic residues" evidence="1">
    <location>
        <begin position="107"/>
        <end position="119"/>
    </location>
</feature>
<proteinExistence type="predicted"/>
<evidence type="ECO:0000313" key="3">
    <source>
        <dbReference type="EMBL" id="EMR67902.1"/>
    </source>
</evidence>
<accession>M7SUE7</accession>
<protein>
    <submittedName>
        <fullName evidence="3">Uncharacterized protein</fullName>
    </submittedName>
</protein>
<organism evidence="3 4">
    <name type="scientific">Eutypa lata (strain UCR-EL1)</name>
    <name type="common">Grapevine dieback disease fungus</name>
    <name type="synonym">Eutypa armeniacae</name>
    <dbReference type="NCBI Taxonomy" id="1287681"/>
    <lineage>
        <taxon>Eukaryota</taxon>
        <taxon>Fungi</taxon>
        <taxon>Dikarya</taxon>
        <taxon>Ascomycota</taxon>
        <taxon>Pezizomycotina</taxon>
        <taxon>Sordariomycetes</taxon>
        <taxon>Xylariomycetidae</taxon>
        <taxon>Xylariales</taxon>
        <taxon>Diatrypaceae</taxon>
        <taxon>Eutypa</taxon>
    </lineage>
</organism>
<dbReference type="EMBL" id="KB706330">
    <property type="protein sequence ID" value="EMR67902.1"/>
    <property type="molecule type" value="Genomic_DNA"/>
</dbReference>
<evidence type="ECO:0000313" key="4">
    <source>
        <dbReference type="Proteomes" id="UP000012174"/>
    </source>
</evidence>
<feature type="compositionally biased region" description="Polar residues" evidence="1">
    <location>
        <begin position="40"/>
        <end position="58"/>
    </location>
</feature>
<dbReference type="OMA" id="HRANIDW"/>
<keyword evidence="2" id="KW-0812">Transmembrane</keyword>
<dbReference type="AlphaFoldDB" id="M7SUE7"/>
<evidence type="ECO:0000256" key="1">
    <source>
        <dbReference type="SAM" id="MobiDB-lite"/>
    </source>
</evidence>
<keyword evidence="2" id="KW-0472">Membrane</keyword>
<dbReference type="OrthoDB" id="5353066at2759"/>
<sequence>MTKRQLIPSLEHDEDEEGLESLRKSLEPAPLRIPSRPENKPSNPFSAAASSIGSNQDTSSEDPFKYDSEKYRRFLHPTREKDVSEALKRMSRVDQTSEDFLVSPDISPKRKVEGDEKKAASNGQQSGDSATAFPCKKSNIRGFNPTALEPVVAEHEPGEIKVVIQRTPKAEHDIKPDGHEQQTKIAELVEKHGKGFPRDDSGWVTEATSDCGTATNFDADVPLPILGFKSAGSSIADYSDEEDNEGQIGDQEGPFSSREHILQHPAGGVQSGPYRLRDLKDTKQQILLPKTRGREGNGFPNNSIRLFPTIAKDTNTDTAAPRPSVTRQLSNPFRRGNYRRVEPAGQFQFKRRGNAPSKYEFRDSVSEYSPDMDTSSPLPARSKQDNIDGITINLTIDSTNRHTAAEAQRAQFAMGAPSSFDNEPASNCSFEFDLIPLDEAQAKLKRQRDSGETDETDPPDVRFKQSRSATLTKVPSTENPILPPTPARLRHGYRETSQDSVPSYKAPYEYLSPQARFRCKWWFYMAITLSVLPFFGILIYYGKFDDSLIWLTNGEVRHLTFGQKRQIKLMLICEALIGMAVVTGTVVYGVLHIS</sequence>
<feature type="transmembrane region" description="Helical" evidence="2">
    <location>
        <begin position="521"/>
        <end position="541"/>
    </location>
</feature>
<dbReference type="STRING" id="1287681.M7SUE7"/>
<dbReference type="KEGG" id="ela:UCREL1_5091"/>
<dbReference type="Proteomes" id="UP000012174">
    <property type="component" value="Unassembled WGS sequence"/>
</dbReference>
<gene>
    <name evidence="3" type="ORF">UCREL1_5091</name>
</gene>
<reference evidence="4" key="1">
    <citation type="journal article" date="2013" name="Genome Announc.">
        <title>Draft genome sequence of the grapevine dieback fungus Eutypa lata UCR-EL1.</title>
        <authorList>
            <person name="Blanco-Ulate B."/>
            <person name="Rolshausen P.E."/>
            <person name="Cantu D."/>
        </authorList>
    </citation>
    <scope>NUCLEOTIDE SEQUENCE [LARGE SCALE GENOMIC DNA]</scope>
    <source>
        <strain evidence="4">UCR-EL1</strain>
    </source>
</reference>
<evidence type="ECO:0000256" key="2">
    <source>
        <dbReference type="SAM" id="Phobius"/>
    </source>
</evidence>
<name>M7SUE7_EUTLA</name>
<feature type="region of interest" description="Disordered" evidence="1">
    <location>
        <begin position="1"/>
        <end position="135"/>
    </location>
</feature>
<feature type="transmembrane region" description="Helical" evidence="2">
    <location>
        <begin position="569"/>
        <end position="591"/>
    </location>
</feature>
<keyword evidence="4" id="KW-1185">Reference proteome</keyword>
<feature type="region of interest" description="Disordered" evidence="1">
    <location>
        <begin position="351"/>
        <end position="386"/>
    </location>
</feature>